<evidence type="ECO:0000313" key="7">
    <source>
        <dbReference type="Proteomes" id="UP001140206"/>
    </source>
</evidence>
<keyword evidence="2" id="KW-0812">Transmembrane</keyword>
<gene>
    <name evidence="6" type="ORF">LUZ62_047250</name>
    <name evidence="5" type="ORF">LUZ62_085460</name>
</gene>
<feature type="region of interest" description="Disordered" evidence="1">
    <location>
        <begin position="304"/>
        <end position="373"/>
    </location>
</feature>
<keyword evidence="2" id="KW-1133">Transmembrane helix</keyword>
<name>A0AAV8C653_9POAL</name>
<dbReference type="EMBL" id="JAMFTS010000002">
    <property type="protein sequence ID" value="KAJ4796004.1"/>
    <property type="molecule type" value="Genomic_DNA"/>
</dbReference>
<keyword evidence="2" id="KW-0472">Membrane</keyword>
<evidence type="ECO:0000256" key="2">
    <source>
        <dbReference type="SAM" id="Phobius"/>
    </source>
</evidence>
<keyword evidence="7" id="KW-1185">Reference proteome</keyword>
<sequence>MDRALFLLLLLLSISQISAASFRVLLGDEVPRKNNSASEVARAKDEVKKPSLVSHTNDPSNQSELTPPISAAEEKEIQEPAPPAGKEKTRNPEKGNHTVLAPPVSQETIKSTNSTVGGAGTDMTGTETDTGLKKDDNVSKIKGLCDWASEKCSNEDNWIACLQHPSNDSKEIFLVVGNKGGNNISLDVKSTPSTMLDSKMLNLAGHDFLKVKILISETNHAADITISAGKSNCILHLKPATATFDWQKPFQQFASYATQLTPIYGAYVLLFAIGISLTTWVCCKFIRGRRRSDSGPAYQQLEMGGVQESQSNSVNADVTNTADGWENGWDDNWDDEEAVLGKPVATSGVSADGLSSRSYNNNNSKDGWEDWDD</sequence>
<evidence type="ECO:0000256" key="3">
    <source>
        <dbReference type="SAM" id="SignalP"/>
    </source>
</evidence>
<comment type="caution">
    <text evidence="5">The sequence shown here is derived from an EMBL/GenBank/DDBJ whole genome shotgun (WGS) entry which is preliminary data.</text>
</comment>
<reference evidence="5" key="1">
    <citation type="submission" date="2022-08" db="EMBL/GenBank/DDBJ databases">
        <authorList>
            <person name="Marques A."/>
        </authorList>
    </citation>
    <scope>NUCLEOTIDE SEQUENCE</scope>
    <source>
        <strain evidence="5">RhyPub2mFocal</strain>
        <tissue evidence="5">Leaves</tissue>
    </source>
</reference>
<evidence type="ECO:0000313" key="5">
    <source>
        <dbReference type="EMBL" id="KAJ4751055.1"/>
    </source>
</evidence>
<evidence type="ECO:0000313" key="6">
    <source>
        <dbReference type="EMBL" id="KAJ4796004.1"/>
    </source>
</evidence>
<dbReference type="Proteomes" id="UP001140206">
    <property type="component" value="Chromosome 2"/>
</dbReference>
<dbReference type="Proteomes" id="UP001140206">
    <property type="component" value="Chromosome 5"/>
</dbReference>
<evidence type="ECO:0000256" key="1">
    <source>
        <dbReference type="SAM" id="MobiDB-lite"/>
    </source>
</evidence>
<feature type="compositionally biased region" description="Polar residues" evidence="1">
    <location>
        <begin position="53"/>
        <end position="65"/>
    </location>
</feature>
<dbReference type="Pfam" id="PF24053">
    <property type="entry name" value="DUF7356"/>
    <property type="match status" value="1"/>
</dbReference>
<organism evidence="5 7">
    <name type="scientific">Rhynchospora pubera</name>
    <dbReference type="NCBI Taxonomy" id="906938"/>
    <lineage>
        <taxon>Eukaryota</taxon>
        <taxon>Viridiplantae</taxon>
        <taxon>Streptophyta</taxon>
        <taxon>Embryophyta</taxon>
        <taxon>Tracheophyta</taxon>
        <taxon>Spermatophyta</taxon>
        <taxon>Magnoliopsida</taxon>
        <taxon>Liliopsida</taxon>
        <taxon>Poales</taxon>
        <taxon>Cyperaceae</taxon>
        <taxon>Cyperoideae</taxon>
        <taxon>Rhynchosporeae</taxon>
        <taxon>Rhynchospora</taxon>
    </lineage>
</organism>
<dbReference type="PANTHER" id="PTHR34200:SF2">
    <property type="entry name" value="TRANSMEMBRANE PROTEIN"/>
    <property type="match status" value="1"/>
</dbReference>
<dbReference type="AlphaFoldDB" id="A0AAV8C653"/>
<feature type="chain" id="PRO_5044716096" description="DUF7356 domain-containing protein" evidence="3">
    <location>
        <begin position="20"/>
        <end position="373"/>
    </location>
</feature>
<feature type="compositionally biased region" description="Acidic residues" evidence="1">
    <location>
        <begin position="328"/>
        <end position="338"/>
    </location>
</feature>
<protein>
    <recommendedName>
        <fullName evidence="4">DUF7356 domain-containing protein</fullName>
    </recommendedName>
</protein>
<proteinExistence type="predicted"/>
<feature type="region of interest" description="Disordered" evidence="1">
    <location>
        <begin position="34"/>
        <end position="131"/>
    </location>
</feature>
<accession>A0AAV8C653</accession>
<feature type="compositionally biased region" description="Basic and acidic residues" evidence="1">
    <location>
        <begin position="85"/>
        <end position="96"/>
    </location>
</feature>
<feature type="domain" description="DUF7356" evidence="4">
    <location>
        <begin position="141"/>
        <end position="239"/>
    </location>
</feature>
<dbReference type="InterPro" id="IPR055780">
    <property type="entry name" value="DUF7356"/>
</dbReference>
<dbReference type="PANTHER" id="PTHR34200">
    <property type="entry name" value="DENTIN SIALOPHOSPHOPROTEIN-LIKE ISOFORM X1"/>
    <property type="match status" value="1"/>
</dbReference>
<feature type="compositionally biased region" description="Polar residues" evidence="1">
    <location>
        <begin position="347"/>
        <end position="365"/>
    </location>
</feature>
<feature type="transmembrane region" description="Helical" evidence="2">
    <location>
        <begin position="264"/>
        <end position="283"/>
    </location>
</feature>
<feature type="compositionally biased region" description="Polar residues" evidence="1">
    <location>
        <begin position="307"/>
        <end position="322"/>
    </location>
</feature>
<dbReference type="EMBL" id="JAMFTS010000005">
    <property type="protein sequence ID" value="KAJ4751055.1"/>
    <property type="molecule type" value="Genomic_DNA"/>
</dbReference>
<feature type="signal peptide" evidence="3">
    <location>
        <begin position="1"/>
        <end position="19"/>
    </location>
</feature>
<evidence type="ECO:0000259" key="4">
    <source>
        <dbReference type="Pfam" id="PF24053"/>
    </source>
</evidence>
<feature type="compositionally biased region" description="Polar residues" evidence="1">
    <location>
        <begin position="105"/>
        <end position="116"/>
    </location>
</feature>
<keyword evidence="3" id="KW-0732">Signal</keyword>